<evidence type="ECO:0000256" key="1">
    <source>
        <dbReference type="SAM" id="MobiDB-lite"/>
    </source>
</evidence>
<evidence type="ECO:0000313" key="3">
    <source>
        <dbReference type="EMBL" id="VEU34729.1"/>
    </source>
</evidence>
<dbReference type="SUPFAM" id="SSF54695">
    <property type="entry name" value="POZ domain"/>
    <property type="match status" value="1"/>
</dbReference>
<organism evidence="3 4">
    <name type="scientific">Pseudo-nitzschia multistriata</name>
    <dbReference type="NCBI Taxonomy" id="183589"/>
    <lineage>
        <taxon>Eukaryota</taxon>
        <taxon>Sar</taxon>
        <taxon>Stramenopiles</taxon>
        <taxon>Ochrophyta</taxon>
        <taxon>Bacillariophyta</taxon>
        <taxon>Bacillariophyceae</taxon>
        <taxon>Bacillariophycidae</taxon>
        <taxon>Bacillariales</taxon>
        <taxon>Bacillariaceae</taxon>
        <taxon>Pseudo-nitzschia</taxon>
    </lineage>
</organism>
<dbReference type="PANTHER" id="PTHR24410:SF23">
    <property type="entry name" value="BTB DOMAIN-CONTAINING PROTEIN-RELATED"/>
    <property type="match status" value="1"/>
</dbReference>
<dbReference type="Proteomes" id="UP000291116">
    <property type="component" value="Unassembled WGS sequence"/>
</dbReference>
<feature type="domain" description="BTB" evidence="2">
    <location>
        <begin position="137"/>
        <end position="213"/>
    </location>
</feature>
<evidence type="ECO:0000313" key="4">
    <source>
        <dbReference type="Proteomes" id="UP000291116"/>
    </source>
</evidence>
<dbReference type="CDD" id="cd14733">
    <property type="entry name" value="BACK"/>
    <property type="match status" value="1"/>
</dbReference>
<dbReference type="EMBL" id="CAACVS010000037">
    <property type="protein sequence ID" value="VEU34729.1"/>
    <property type="molecule type" value="Genomic_DNA"/>
</dbReference>
<keyword evidence="4" id="KW-1185">Reference proteome</keyword>
<dbReference type="CDD" id="cd18186">
    <property type="entry name" value="BTB_POZ_ZBTB_KLHL-like"/>
    <property type="match status" value="1"/>
</dbReference>
<dbReference type="Gene3D" id="3.30.710.10">
    <property type="entry name" value="Potassium Channel Kv1.1, Chain A"/>
    <property type="match status" value="1"/>
</dbReference>
<feature type="region of interest" description="Disordered" evidence="1">
    <location>
        <begin position="24"/>
        <end position="51"/>
    </location>
</feature>
<accession>A0A448YYD8</accession>
<dbReference type="PANTHER" id="PTHR24410">
    <property type="entry name" value="HL07962P-RELATED"/>
    <property type="match status" value="1"/>
</dbReference>
<sequence>MLEYNSDIHRSHEQAGEVAATSKNAVKNGNPVGGASNQTKDSLEGSVHKKRRRLTDGTDNFFVVDEVQGPIGGLSLTPKIRRTEGGNRWERRLHWSKSPNLEDTKYADWKIHVRLDSNVDDDKRRQTVDHKNSIVTTDATATTETRTTNTVTYSVHRSCLGIHSEYFEKIFLGGFSEHIKGESTVELESPTITLEHFEMVLEYCYTKTVELNPSNAIPILSLSDYFGMETLQNLARNFIRNDMHRICRHDSKVSLNEKSSRLAVYYESSRSMGMQDLEDGILYVCSKEPQILGKGSALANMADADFWCRLWDFRKMHPVPAAHATASVKTWSENLAYFFETHRALVDTKLFRTLTHNDALPIISEKVAILLMEQEEHHCLESIKNNPYIVNSSLGEALSCLQTRCIDALYNTKKGGWQFYTDSKALRGRLRKLSPIVMETILLKTIEFERSGQNVPKPVVSGAGLEFVNGVYTMSGWFQNAMKFSKRGVYEGKLRTLILYRYEEEWWISIVPEDAEEPGRDGDVDIYRVSPSNEWDDCPLPPLNGWVVAQGVQPAPRIHMLSNVD</sequence>
<evidence type="ECO:0000259" key="2">
    <source>
        <dbReference type="PROSITE" id="PS50097"/>
    </source>
</evidence>
<dbReference type="OrthoDB" id="6151821at2759"/>
<dbReference type="AlphaFoldDB" id="A0A448YYD8"/>
<gene>
    <name evidence="3" type="ORF">PSNMU_V1.4_AUG-EV-PASAV3_0014570</name>
</gene>
<proteinExistence type="predicted"/>
<dbReference type="Pfam" id="PF00651">
    <property type="entry name" value="BTB"/>
    <property type="match status" value="1"/>
</dbReference>
<reference evidence="3 4" key="1">
    <citation type="submission" date="2019-01" db="EMBL/GenBank/DDBJ databases">
        <authorList>
            <person name="Ferrante I. M."/>
        </authorList>
    </citation>
    <scope>NUCLEOTIDE SEQUENCE [LARGE SCALE GENOMIC DNA]</scope>
    <source>
        <strain evidence="3 4">B856</strain>
    </source>
</reference>
<dbReference type="InterPro" id="IPR011333">
    <property type="entry name" value="SKP1/BTB/POZ_sf"/>
</dbReference>
<name>A0A448YYD8_9STRA</name>
<protein>
    <recommendedName>
        <fullName evidence="2">BTB domain-containing protein</fullName>
    </recommendedName>
</protein>
<dbReference type="PROSITE" id="PS50097">
    <property type="entry name" value="BTB"/>
    <property type="match status" value="1"/>
</dbReference>
<dbReference type="SMART" id="SM00225">
    <property type="entry name" value="BTB"/>
    <property type="match status" value="1"/>
</dbReference>
<dbReference type="InterPro" id="IPR051481">
    <property type="entry name" value="BTB-POZ/Galectin-3-binding"/>
</dbReference>
<dbReference type="InterPro" id="IPR000210">
    <property type="entry name" value="BTB/POZ_dom"/>
</dbReference>